<feature type="region of interest" description="Disordered" evidence="10">
    <location>
        <begin position="225"/>
        <end position="245"/>
    </location>
</feature>
<feature type="region of interest" description="Disordered" evidence="10">
    <location>
        <begin position="334"/>
        <end position="354"/>
    </location>
</feature>
<evidence type="ECO:0000256" key="2">
    <source>
        <dbReference type="ARBA" id="ARBA00004906"/>
    </source>
</evidence>
<dbReference type="InterPro" id="IPR013083">
    <property type="entry name" value="Znf_RING/FYVE/PHD"/>
</dbReference>
<evidence type="ECO:0000256" key="1">
    <source>
        <dbReference type="ARBA" id="ARBA00000900"/>
    </source>
</evidence>
<dbReference type="EC" id="2.3.2.27" evidence="9"/>
<dbReference type="AlphaFoldDB" id="G3NIC3"/>
<reference evidence="12" key="3">
    <citation type="submission" date="2025-09" db="UniProtKB">
        <authorList>
            <consortium name="Ensembl"/>
        </authorList>
    </citation>
    <scope>IDENTIFICATION</scope>
</reference>
<dbReference type="SMART" id="SM00184">
    <property type="entry name" value="RING"/>
    <property type="match status" value="1"/>
</dbReference>
<dbReference type="Pfam" id="PF13639">
    <property type="entry name" value="zf-RING_2"/>
    <property type="match status" value="1"/>
</dbReference>
<dbReference type="Ensembl" id="ENSGACT00000005098.2">
    <property type="protein sequence ID" value="ENSGACP00000005083.2"/>
    <property type="gene ID" value="ENSGACG00000003876.2"/>
</dbReference>
<dbReference type="STRING" id="69293.ENSGACP00000005083"/>
<keyword evidence="9" id="KW-0963">Cytoplasm</keyword>
<evidence type="ECO:0000313" key="12">
    <source>
        <dbReference type="Ensembl" id="ENSGACP00000005083.2"/>
    </source>
</evidence>
<dbReference type="Bgee" id="ENSGACG00000003876">
    <property type="expression patterns" value="Expressed in spleen and 3 other cell types or tissues"/>
</dbReference>
<comment type="pathway">
    <text evidence="2 9">Protein modification; protein ubiquitination.</text>
</comment>
<accession>G3NIC3</accession>
<dbReference type="GO" id="GO:0005737">
    <property type="term" value="C:cytoplasm"/>
    <property type="evidence" value="ECO:0007669"/>
    <property type="project" value="UniProtKB-SubCell"/>
</dbReference>
<dbReference type="GeneTree" id="ENSGT00940000154578"/>
<comment type="subcellular location">
    <subcellularLocation>
        <location evidence="9">Cytoplasm</location>
    </subcellularLocation>
</comment>
<evidence type="ECO:0000256" key="8">
    <source>
        <dbReference type="PROSITE-ProRule" id="PRU00175"/>
    </source>
</evidence>
<dbReference type="InterPro" id="IPR039399">
    <property type="entry name" value="Deltex_C_sf"/>
</dbReference>
<dbReference type="CDD" id="cd09633">
    <property type="entry name" value="Deltex_C"/>
    <property type="match status" value="1"/>
</dbReference>
<dbReference type="GeneID" id="120830277"/>
<evidence type="ECO:0000256" key="7">
    <source>
        <dbReference type="ARBA" id="ARBA00022833"/>
    </source>
</evidence>
<dbReference type="Proteomes" id="UP000007635">
    <property type="component" value="Chromosome XIII"/>
</dbReference>
<dbReference type="Gene3D" id="3.30.390.130">
    <property type="match status" value="1"/>
</dbReference>
<dbReference type="InterPro" id="IPR039398">
    <property type="entry name" value="Deltex_fam"/>
</dbReference>
<dbReference type="GO" id="GO:0007219">
    <property type="term" value="P:Notch signaling pathway"/>
    <property type="evidence" value="ECO:0007669"/>
    <property type="project" value="InterPro"/>
</dbReference>
<keyword evidence="13" id="KW-1185">Reference proteome</keyword>
<comment type="similarity">
    <text evidence="3 9">Belongs to the Deltex family.</text>
</comment>
<dbReference type="PANTHER" id="PTHR12622">
    <property type="entry name" value="DELTEX-RELATED"/>
    <property type="match status" value="1"/>
</dbReference>
<organism evidence="12 13">
    <name type="scientific">Gasterosteus aculeatus aculeatus</name>
    <name type="common">three-spined stickleback</name>
    <dbReference type="NCBI Taxonomy" id="481459"/>
    <lineage>
        <taxon>Eukaryota</taxon>
        <taxon>Metazoa</taxon>
        <taxon>Chordata</taxon>
        <taxon>Craniata</taxon>
        <taxon>Vertebrata</taxon>
        <taxon>Euteleostomi</taxon>
        <taxon>Actinopterygii</taxon>
        <taxon>Neopterygii</taxon>
        <taxon>Teleostei</taxon>
        <taxon>Neoteleostei</taxon>
        <taxon>Acanthomorphata</taxon>
        <taxon>Eupercaria</taxon>
        <taxon>Perciformes</taxon>
        <taxon>Cottioidei</taxon>
        <taxon>Gasterosteales</taxon>
        <taxon>Gasterosteidae</taxon>
        <taxon>Gasterosteus</taxon>
    </lineage>
</organism>
<reference evidence="12" key="2">
    <citation type="submission" date="2025-08" db="UniProtKB">
        <authorList>
            <consortium name="Ensembl"/>
        </authorList>
    </citation>
    <scope>IDENTIFICATION</scope>
</reference>
<dbReference type="InterPro" id="IPR017907">
    <property type="entry name" value="Znf_RING_CS"/>
</dbReference>
<name>G3NIC3_GASAC</name>
<keyword evidence="6 8" id="KW-0863">Zinc-finger</keyword>
<keyword evidence="7 9" id="KW-0862">Zinc</keyword>
<keyword evidence="4 9" id="KW-0808">Transferase</keyword>
<proteinExistence type="inferred from homology"/>
<evidence type="ECO:0000256" key="6">
    <source>
        <dbReference type="ARBA" id="ARBA00022771"/>
    </source>
</evidence>
<dbReference type="KEGG" id="gat:120830277"/>
<dbReference type="FunCoup" id="G3NIC3">
    <property type="interactions" value="54"/>
</dbReference>
<comment type="catalytic activity">
    <reaction evidence="1 9">
        <text>S-ubiquitinyl-[E2 ubiquitin-conjugating enzyme]-L-cysteine + [acceptor protein]-L-lysine = [E2 ubiquitin-conjugating enzyme]-L-cysteine + N(6)-ubiquitinyl-[acceptor protein]-L-lysine.</text>
        <dbReference type="EC" id="2.3.2.27"/>
    </reaction>
</comment>
<evidence type="ECO:0000256" key="4">
    <source>
        <dbReference type="ARBA" id="ARBA00022679"/>
    </source>
</evidence>
<evidence type="ECO:0000256" key="9">
    <source>
        <dbReference type="RuleBase" id="RU367105"/>
    </source>
</evidence>
<evidence type="ECO:0000256" key="5">
    <source>
        <dbReference type="ARBA" id="ARBA00022723"/>
    </source>
</evidence>
<keyword evidence="5 9" id="KW-0479">Metal-binding</keyword>
<dbReference type="GO" id="GO:0016567">
    <property type="term" value="P:protein ubiquitination"/>
    <property type="evidence" value="ECO:0007669"/>
    <property type="project" value="UniProtKB-UniRule"/>
</dbReference>
<dbReference type="GO" id="GO:0061630">
    <property type="term" value="F:ubiquitin protein ligase activity"/>
    <property type="evidence" value="ECO:0007669"/>
    <property type="project" value="UniProtKB-UniRule"/>
</dbReference>
<evidence type="ECO:0000256" key="3">
    <source>
        <dbReference type="ARBA" id="ARBA00009413"/>
    </source>
</evidence>
<dbReference type="InterPro" id="IPR039396">
    <property type="entry name" value="Deltex_C"/>
</dbReference>
<dbReference type="PROSITE" id="PS00518">
    <property type="entry name" value="ZF_RING_1"/>
    <property type="match status" value="1"/>
</dbReference>
<sequence length="428" mass="47027">MEFITDISVIVDEADFTDPGRLEEILRSYRSEKRASYHTVRGTFEELEDLSIRLLEVTGRSEAVPCRPTRAPPHVKPVDVSGAVMAYIQQKRAEELRRIQGSSFAIETQPHLGTAHHHPSGTVRVTFRSRHASSPPVHPGFVRERFVTFYQRTASDLQVTSVPASWQRNLKDLQGAFPNLLFESARGHGPLTVTGPFMHVARIKDFLLQNKGSSSGVQADGGLVDVASAGTQGPSSAPGEGPTEDPCPICMEPMATAEKETLRCKHSFCGSCLKRAFAYKPVCPTCGELHGTLIGTQPDGGKMKVTKTSSSLPGNEQHGTITIRYCIPRGIQREEHPSPGQPYEGTSRTAYLPDSPEGARTLALLRRAFDQKLIFTVGRSTTSGRDNAVTWNDIHHKTSTHGGPTRYGYPDPEYLSRVQEELKVKGIE</sequence>
<protein>
    <recommendedName>
        <fullName evidence="9">E3 ubiquitin-protein ligase</fullName>
        <ecNumber evidence="9">2.3.2.27</ecNumber>
    </recommendedName>
</protein>
<dbReference type="RefSeq" id="XP_040050738.1">
    <property type="nucleotide sequence ID" value="XM_040194804.1"/>
</dbReference>
<feature type="domain" description="RING-type" evidence="11">
    <location>
        <begin position="247"/>
        <end position="286"/>
    </location>
</feature>
<dbReference type="PROSITE" id="PS50089">
    <property type="entry name" value="ZF_RING_2"/>
    <property type="match status" value="1"/>
</dbReference>
<dbReference type="SUPFAM" id="SSF57850">
    <property type="entry name" value="RING/U-box"/>
    <property type="match status" value="1"/>
</dbReference>
<evidence type="ECO:0000313" key="13">
    <source>
        <dbReference type="Proteomes" id="UP000007635"/>
    </source>
</evidence>
<dbReference type="GO" id="GO:0008270">
    <property type="term" value="F:zinc ion binding"/>
    <property type="evidence" value="ECO:0007669"/>
    <property type="project" value="UniProtKB-KW"/>
</dbReference>
<reference evidence="12 13" key="1">
    <citation type="journal article" date="2021" name="G3 (Bethesda)">
        <title>Improved contiguity of the threespine stickleback genome using long-read sequencing.</title>
        <authorList>
            <person name="Nath S."/>
            <person name="Shaw D.E."/>
            <person name="White M.A."/>
        </authorList>
    </citation>
    <scope>NUCLEOTIDE SEQUENCE [LARGE SCALE GENOMIC DNA]</scope>
    <source>
        <strain evidence="12 13">Lake Benthic</strain>
    </source>
</reference>
<dbReference type="Pfam" id="PF18102">
    <property type="entry name" value="DTC"/>
    <property type="match status" value="1"/>
</dbReference>
<evidence type="ECO:0000259" key="11">
    <source>
        <dbReference type="PROSITE" id="PS50089"/>
    </source>
</evidence>
<dbReference type="Gene3D" id="3.30.40.10">
    <property type="entry name" value="Zinc/RING finger domain, C3HC4 (zinc finger)"/>
    <property type="match status" value="1"/>
</dbReference>
<dbReference type="InParanoid" id="G3NIC3"/>
<dbReference type="InterPro" id="IPR001841">
    <property type="entry name" value="Znf_RING"/>
</dbReference>
<evidence type="ECO:0000256" key="10">
    <source>
        <dbReference type="SAM" id="MobiDB-lite"/>
    </source>
</evidence>